<evidence type="ECO:0000313" key="2">
    <source>
        <dbReference type="Proteomes" id="UP001148737"/>
    </source>
</evidence>
<dbReference type="EMBL" id="JANAKD010000164">
    <property type="protein sequence ID" value="KAJ3496756.1"/>
    <property type="molecule type" value="Genomic_DNA"/>
</dbReference>
<organism evidence="1 2">
    <name type="scientific">Lecanicillium saksenae</name>
    <dbReference type="NCBI Taxonomy" id="468837"/>
    <lineage>
        <taxon>Eukaryota</taxon>
        <taxon>Fungi</taxon>
        <taxon>Dikarya</taxon>
        <taxon>Ascomycota</taxon>
        <taxon>Pezizomycotina</taxon>
        <taxon>Sordariomycetes</taxon>
        <taxon>Hypocreomycetidae</taxon>
        <taxon>Hypocreales</taxon>
        <taxon>Cordycipitaceae</taxon>
        <taxon>Lecanicillium</taxon>
    </lineage>
</organism>
<reference evidence="1" key="1">
    <citation type="submission" date="2022-07" db="EMBL/GenBank/DDBJ databases">
        <title>Genome Sequence of Lecanicillium saksenae.</title>
        <authorList>
            <person name="Buettner E."/>
        </authorList>
    </citation>
    <scope>NUCLEOTIDE SEQUENCE</scope>
    <source>
        <strain evidence="1">VT-O1</strain>
    </source>
</reference>
<proteinExistence type="predicted"/>
<gene>
    <name evidence="1" type="ORF">NLG97_g2421</name>
</gene>
<accession>A0ACC1R0Z8</accession>
<name>A0ACC1R0Z8_9HYPO</name>
<evidence type="ECO:0000313" key="1">
    <source>
        <dbReference type="EMBL" id="KAJ3496756.1"/>
    </source>
</evidence>
<protein>
    <submittedName>
        <fullName evidence="1">Uncharacterized protein</fullName>
    </submittedName>
</protein>
<comment type="caution">
    <text evidence="1">The sequence shown here is derived from an EMBL/GenBank/DDBJ whole genome shotgun (WGS) entry which is preliminary data.</text>
</comment>
<dbReference type="Proteomes" id="UP001148737">
    <property type="component" value="Unassembled WGS sequence"/>
</dbReference>
<sequence>MASEDPPLSARAEAEAYISRESFHKKFTVPSTADHGDLTFSYCDVGLTPETATGTSEVPVILFHPGLFASRYIGVSLDALARHLGVRILTIDRPGFGSSTKVDVEKRVDVWVEMVPLLLAHLNIPHITIVSHCAGTVYALNLLYRGRGLLNPERPLSVLLAPWVDPQHSKVAIMQAAQYVPGPAYSLFNGISRFAARGMMTTVSSSEAVFNAFGMGKPSEEEERAVKSWSRENSLKLEKECGLSTKMQGALQLQTLEHIFAESTAGSSDEARHCARKTTPGSWGKADDYEVFVKDVAEQERSGNGSKPGEGSVESSVATKLRVMAFFAETDHIVGDGGRKYVEKCWRGSPNEFDDAFEFSSKTIAGSGHDALVVGFDVWKEIVSYIHGSEVE</sequence>
<keyword evidence="2" id="KW-1185">Reference proteome</keyword>